<dbReference type="Proteomes" id="UP000198280">
    <property type="component" value="Unassembled WGS sequence"/>
</dbReference>
<dbReference type="AlphaFoldDB" id="A0A239D7E0"/>
<keyword evidence="2" id="KW-1185">Reference proteome</keyword>
<gene>
    <name evidence="1" type="ORF">SAMN05216252_104421</name>
</gene>
<evidence type="ECO:0000313" key="1">
    <source>
        <dbReference type="EMBL" id="SNS28082.1"/>
    </source>
</evidence>
<dbReference type="EMBL" id="FZOF01000004">
    <property type="protein sequence ID" value="SNS28082.1"/>
    <property type="molecule type" value="Genomic_DNA"/>
</dbReference>
<evidence type="ECO:0000313" key="2">
    <source>
        <dbReference type="Proteomes" id="UP000198280"/>
    </source>
</evidence>
<organism evidence="1 2">
    <name type="scientific">Actinacidiphila glaucinigra</name>
    <dbReference type="NCBI Taxonomy" id="235986"/>
    <lineage>
        <taxon>Bacteria</taxon>
        <taxon>Bacillati</taxon>
        <taxon>Actinomycetota</taxon>
        <taxon>Actinomycetes</taxon>
        <taxon>Kitasatosporales</taxon>
        <taxon>Streptomycetaceae</taxon>
        <taxon>Actinacidiphila</taxon>
    </lineage>
</organism>
<proteinExistence type="predicted"/>
<name>A0A239D7E0_9ACTN</name>
<reference evidence="1 2" key="1">
    <citation type="submission" date="2017-06" db="EMBL/GenBank/DDBJ databases">
        <authorList>
            <person name="Kim H.J."/>
            <person name="Triplett B.A."/>
        </authorList>
    </citation>
    <scope>NUCLEOTIDE SEQUENCE [LARGE SCALE GENOMIC DNA]</scope>
    <source>
        <strain evidence="1 2">CGMCC 4.1858</strain>
    </source>
</reference>
<evidence type="ECO:0008006" key="3">
    <source>
        <dbReference type="Google" id="ProtNLM"/>
    </source>
</evidence>
<sequence length="131" mass="14718">MSDWLYILKSTDTTMNGKLATPGEVLDCARAQPRGDWRLSRRRHMVGGDRIWIYFTSPYKVIAAMADVEDEPQEVADPAYPWRFTAVLHLAATRALHDRPLPLSALSNRHPQGVVRVPEPDLTTLMAHAGL</sequence>
<dbReference type="RefSeq" id="WP_089223502.1">
    <property type="nucleotide sequence ID" value="NZ_FZOF01000004.1"/>
</dbReference>
<accession>A0A239D7E0</accession>
<dbReference type="OrthoDB" id="4228236at2"/>
<protein>
    <recommendedName>
        <fullName evidence="3">EVE domain-containing protein</fullName>
    </recommendedName>
</protein>